<dbReference type="NCBIfam" id="TIGR02532">
    <property type="entry name" value="IV_pilin_GFxxxE"/>
    <property type="match status" value="1"/>
</dbReference>
<evidence type="ECO:0000313" key="3">
    <source>
        <dbReference type="Proteomes" id="UP000315700"/>
    </source>
</evidence>
<gene>
    <name evidence="2" type="primary">xcpT_2</name>
    <name evidence="2" type="ORF">Pan44_01140</name>
</gene>
<dbReference type="EMBL" id="CP036271">
    <property type="protein sequence ID" value="QDT52105.1"/>
    <property type="molecule type" value="Genomic_DNA"/>
</dbReference>
<dbReference type="InterPro" id="IPR027558">
    <property type="entry name" value="Pre_pil_HX9DG_C"/>
</dbReference>
<reference evidence="2 3" key="1">
    <citation type="submission" date="2019-02" db="EMBL/GenBank/DDBJ databases">
        <title>Deep-cultivation of Planctomycetes and their phenomic and genomic characterization uncovers novel biology.</title>
        <authorList>
            <person name="Wiegand S."/>
            <person name="Jogler M."/>
            <person name="Boedeker C."/>
            <person name="Pinto D."/>
            <person name="Vollmers J."/>
            <person name="Rivas-Marin E."/>
            <person name="Kohn T."/>
            <person name="Peeters S.H."/>
            <person name="Heuer A."/>
            <person name="Rast P."/>
            <person name="Oberbeckmann S."/>
            <person name="Bunk B."/>
            <person name="Jeske O."/>
            <person name="Meyerdierks A."/>
            <person name="Storesund J.E."/>
            <person name="Kallscheuer N."/>
            <person name="Luecker S."/>
            <person name="Lage O.M."/>
            <person name="Pohl T."/>
            <person name="Merkel B.J."/>
            <person name="Hornburger P."/>
            <person name="Mueller R.-W."/>
            <person name="Bruemmer F."/>
            <person name="Labrenz M."/>
            <person name="Spormann A.M."/>
            <person name="Op den Camp H."/>
            <person name="Overmann J."/>
            <person name="Amann R."/>
            <person name="Jetten M.S.M."/>
            <person name="Mascher T."/>
            <person name="Medema M.H."/>
            <person name="Devos D.P."/>
            <person name="Kaster A.-K."/>
            <person name="Ovreas L."/>
            <person name="Rohde M."/>
            <person name="Galperin M.Y."/>
            <person name="Jogler C."/>
        </authorList>
    </citation>
    <scope>NUCLEOTIDE SEQUENCE [LARGE SCALE GENOMIC DNA]</scope>
    <source>
        <strain evidence="2 3">Pan44</strain>
    </source>
</reference>
<organism evidence="2 3">
    <name type="scientific">Caulifigura coniformis</name>
    <dbReference type="NCBI Taxonomy" id="2527983"/>
    <lineage>
        <taxon>Bacteria</taxon>
        <taxon>Pseudomonadati</taxon>
        <taxon>Planctomycetota</taxon>
        <taxon>Planctomycetia</taxon>
        <taxon>Planctomycetales</taxon>
        <taxon>Planctomycetaceae</taxon>
        <taxon>Caulifigura</taxon>
    </lineage>
</organism>
<dbReference type="KEGG" id="ccos:Pan44_01140"/>
<dbReference type="InterPro" id="IPR012902">
    <property type="entry name" value="N_methyl_site"/>
</dbReference>
<feature type="domain" description="DUF1559" evidence="1">
    <location>
        <begin position="32"/>
        <end position="296"/>
    </location>
</feature>
<dbReference type="AlphaFoldDB" id="A0A517S7L2"/>
<dbReference type="PANTHER" id="PTHR30093">
    <property type="entry name" value="GENERAL SECRETION PATHWAY PROTEIN G"/>
    <property type="match status" value="1"/>
</dbReference>
<dbReference type="Pfam" id="PF07596">
    <property type="entry name" value="SBP_bac_10"/>
    <property type="match status" value="1"/>
</dbReference>
<evidence type="ECO:0000313" key="2">
    <source>
        <dbReference type="EMBL" id="QDT52105.1"/>
    </source>
</evidence>
<keyword evidence="3" id="KW-1185">Reference proteome</keyword>
<dbReference type="SUPFAM" id="SSF54523">
    <property type="entry name" value="Pili subunits"/>
    <property type="match status" value="1"/>
</dbReference>
<dbReference type="Gene3D" id="3.30.700.10">
    <property type="entry name" value="Glycoprotein, Type 4 Pilin"/>
    <property type="match status" value="1"/>
</dbReference>
<proteinExistence type="predicted"/>
<accession>A0A517S7L2</accession>
<dbReference type="InParanoid" id="A0A517S7L2"/>
<dbReference type="OrthoDB" id="212259at2"/>
<dbReference type="Pfam" id="PF07963">
    <property type="entry name" value="N_methyl"/>
    <property type="match status" value="1"/>
</dbReference>
<dbReference type="PROSITE" id="PS00409">
    <property type="entry name" value="PROKAR_NTER_METHYL"/>
    <property type="match status" value="1"/>
</dbReference>
<sequence length="316" mass="34980">MKSKSRGFTLIELLVVIAIIAILIALLLPAVQQAREAARRTQCKNNLKQIGLALHNYESTHRIFPMETYYGAAQNKYPHYYNSWIPQLLSFFDQGNLGNKYDHNYSFFDDENREAIQTRLEVFSCPSSPGGTQITQYLRRRKSAWEILTIPGGFTADYAGQRGIASGTYPVYVPGASSPTNEGIFGGGQGTGFKNITDGTSNTIIVHESTSRHQELVNDRVAGKIVVKVPEFGCWFDYWAGPNAGWMYGFQDNGTTQKGPRFLNATNKWANPWSSHTGGVHAAMADGSVRFLSDNMSNITFIGMCTDSGSEVLGEF</sequence>
<dbReference type="InterPro" id="IPR045584">
    <property type="entry name" value="Pilin-like"/>
</dbReference>
<dbReference type="Proteomes" id="UP000315700">
    <property type="component" value="Chromosome"/>
</dbReference>
<name>A0A517S7L2_9PLAN</name>
<dbReference type="RefSeq" id="WP_145026179.1">
    <property type="nucleotide sequence ID" value="NZ_CP036271.1"/>
</dbReference>
<protein>
    <submittedName>
        <fullName evidence="2">Type II secretion system protein G</fullName>
    </submittedName>
</protein>
<dbReference type="InterPro" id="IPR011453">
    <property type="entry name" value="DUF1559"/>
</dbReference>
<evidence type="ECO:0000259" key="1">
    <source>
        <dbReference type="Pfam" id="PF07596"/>
    </source>
</evidence>
<dbReference type="PANTHER" id="PTHR30093:SF2">
    <property type="entry name" value="TYPE II SECRETION SYSTEM PROTEIN H"/>
    <property type="match status" value="1"/>
</dbReference>
<dbReference type="NCBIfam" id="TIGR04294">
    <property type="entry name" value="pre_pil_HX9DG"/>
    <property type="match status" value="1"/>
</dbReference>